<dbReference type="CDD" id="cd06530">
    <property type="entry name" value="S26_SPase_I"/>
    <property type="match status" value="1"/>
</dbReference>
<dbReference type="InterPro" id="IPR036286">
    <property type="entry name" value="LexA/Signal_pep-like_sf"/>
</dbReference>
<organism evidence="7 8">
    <name type="scientific">Halobium palmae</name>
    <dbReference type="NCBI Taxonomy" id="1776492"/>
    <lineage>
        <taxon>Archaea</taxon>
        <taxon>Methanobacteriati</taxon>
        <taxon>Methanobacteriota</taxon>
        <taxon>Stenosarchaea group</taxon>
        <taxon>Halobacteria</taxon>
        <taxon>Halobacteriales</taxon>
        <taxon>Haloferacaceae</taxon>
        <taxon>Halobium</taxon>
    </lineage>
</organism>
<accession>A0ABD5S448</accession>
<dbReference type="GO" id="GO:0016020">
    <property type="term" value="C:membrane"/>
    <property type="evidence" value="ECO:0007669"/>
    <property type="project" value="UniProtKB-SubCell"/>
</dbReference>
<keyword evidence="2 6" id="KW-0812">Transmembrane</keyword>
<evidence type="ECO:0000256" key="1">
    <source>
        <dbReference type="ARBA" id="ARBA00004370"/>
    </source>
</evidence>
<sequence>SSTTGRSEPSAAGRSETSPSGRAAEDESIVSRFLHADSGPLLFVRETLTSVAAVAAVGLLLFAISGVWPPMVAVESGSMQPHMHRGDLVFITEPGRLVPDAAHEETGVVTYADGGEAGYRSFGDYGSVIIYDEPNEFGPPIIHRARFWVDDGENWYDRANESYVRAGSCAELANCPAPHAGFVTKGDNNDRYDQANGIAPPVRPDWIDGVARVRVPYLGCIRLGFGENSCFAPSTGERDVTPNDGVALEGASGSEEDVPASVEDDP</sequence>
<evidence type="ECO:0000313" key="8">
    <source>
        <dbReference type="Proteomes" id="UP001596328"/>
    </source>
</evidence>
<dbReference type="SUPFAM" id="SSF51306">
    <property type="entry name" value="LexA/Signal peptidase"/>
    <property type="match status" value="1"/>
</dbReference>
<name>A0ABD5S448_9EURY</name>
<keyword evidence="3 6" id="KW-1133">Transmembrane helix</keyword>
<feature type="region of interest" description="Disordered" evidence="5">
    <location>
        <begin position="233"/>
        <end position="266"/>
    </location>
</feature>
<proteinExistence type="predicted"/>
<evidence type="ECO:0000313" key="7">
    <source>
        <dbReference type="EMBL" id="MFC6726440.1"/>
    </source>
</evidence>
<dbReference type="InterPro" id="IPR001733">
    <property type="entry name" value="Peptidase_S26B"/>
</dbReference>
<comment type="subcellular location">
    <subcellularLocation>
        <location evidence="1">Membrane</location>
    </subcellularLocation>
</comment>
<evidence type="ECO:0000256" key="4">
    <source>
        <dbReference type="ARBA" id="ARBA00023136"/>
    </source>
</evidence>
<feature type="region of interest" description="Disordered" evidence="5">
    <location>
        <begin position="1"/>
        <end position="25"/>
    </location>
</feature>
<dbReference type="Proteomes" id="UP001596328">
    <property type="component" value="Unassembled WGS sequence"/>
</dbReference>
<comment type="caution">
    <text evidence="7">The sequence shown here is derived from an EMBL/GenBank/DDBJ whole genome shotgun (WGS) entry which is preliminary data.</text>
</comment>
<evidence type="ECO:0000256" key="6">
    <source>
        <dbReference type="SAM" id="Phobius"/>
    </source>
</evidence>
<feature type="non-terminal residue" evidence="7">
    <location>
        <position position="266"/>
    </location>
</feature>
<evidence type="ECO:0000256" key="2">
    <source>
        <dbReference type="ARBA" id="ARBA00022692"/>
    </source>
</evidence>
<reference evidence="7 8" key="1">
    <citation type="journal article" date="2019" name="Int. J. Syst. Evol. Microbiol.">
        <title>The Global Catalogue of Microorganisms (GCM) 10K type strain sequencing project: providing services to taxonomists for standard genome sequencing and annotation.</title>
        <authorList>
            <consortium name="The Broad Institute Genomics Platform"/>
            <consortium name="The Broad Institute Genome Sequencing Center for Infectious Disease"/>
            <person name="Wu L."/>
            <person name="Ma J."/>
        </authorList>
    </citation>
    <scope>NUCLEOTIDE SEQUENCE [LARGE SCALE GENOMIC DNA]</scope>
    <source>
        <strain evidence="7 8">NBRC 111368</strain>
    </source>
</reference>
<gene>
    <name evidence="7" type="ORF">ACFQE1_19140</name>
</gene>
<keyword evidence="8" id="KW-1185">Reference proteome</keyword>
<dbReference type="PANTHER" id="PTHR10806">
    <property type="entry name" value="SIGNAL PEPTIDASE COMPLEX CATALYTIC SUBUNIT SEC11"/>
    <property type="match status" value="1"/>
</dbReference>
<feature type="non-terminal residue" evidence="7">
    <location>
        <position position="1"/>
    </location>
</feature>
<feature type="compositionally biased region" description="Acidic residues" evidence="5">
    <location>
        <begin position="254"/>
        <end position="266"/>
    </location>
</feature>
<keyword evidence="4 6" id="KW-0472">Membrane</keyword>
<evidence type="ECO:0000256" key="3">
    <source>
        <dbReference type="ARBA" id="ARBA00022989"/>
    </source>
</evidence>
<feature type="transmembrane region" description="Helical" evidence="6">
    <location>
        <begin position="51"/>
        <end position="74"/>
    </location>
</feature>
<evidence type="ECO:0000256" key="5">
    <source>
        <dbReference type="SAM" id="MobiDB-lite"/>
    </source>
</evidence>
<dbReference type="InterPro" id="IPR019533">
    <property type="entry name" value="Peptidase_S26"/>
</dbReference>
<dbReference type="PANTHER" id="PTHR10806:SF6">
    <property type="entry name" value="SIGNAL PEPTIDASE COMPLEX CATALYTIC SUBUNIT SEC11"/>
    <property type="match status" value="1"/>
</dbReference>
<dbReference type="EMBL" id="JBHSWU010001115">
    <property type="protein sequence ID" value="MFC6726440.1"/>
    <property type="molecule type" value="Genomic_DNA"/>
</dbReference>
<protein>
    <submittedName>
        <fullName evidence="7">S26 family signal peptidase</fullName>
    </submittedName>
</protein>
<dbReference type="AlphaFoldDB" id="A0ABD5S448"/>